<dbReference type="GO" id="GO:0003677">
    <property type="term" value="F:DNA binding"/>
    <property type="evidence" value="ECO:0007669"/>
    <property type="project" value="UniProtKB-KW"/>
</dbReference>
<feature type="domain" description="RNA polymerase sigma-70" evidence="7">
    <location>
        <begin position="208"/>
        <end position="234"/>
    </location>
</feature>
<feature type="compositionally biased region" description="Polar residues" evidence="5">
    <location>
        <begin position="165"/>
        <end position="176"/>
    </location>
</feature>
<evidence type="ECO:0000259" key="7">
    <source>
        <dbReference type="PROSITE" id="PS00716"/>
    </source>
</evidence>
<sequence>MLMNKANTLYTAAQKDQRDQHIIEHISLVKRIAYHLITRLPSHVQVEDLIQSGMVGLIEAAKNYDPSQGASFETYAGIRVRGAMLDDVRHADWSPRSLHKKMRQVREAIHDIENKTGRDAKDHEVANELNISLDEYYAIKRDSSNAQIFSLDQSDDDLGQQSRLKSPQSEPLESLQNSSFKNNLARVINELSTREQMVMSLYYNEELNLKEIGLVMEVSESRVSQIHSQALKHVRSKMMDWIN</sequence>
<keyword evidence="1" id="KW-0805">Transcription regulation</keyword>
<dbReference type="PANTHER" id="PTHR30385">
    <property type="entry name" value="SIGMA FACTOR F FLAGELLAR"/>
    <property type="match status" value="1"/>
</dbReference>
<protein>
    <submittedName>
        <fullName evidence="8">RNA polymerase sigma factor for flagellar operon</fullName>
    </submittedName>
</protein>
<dbReference type="PIRSF" id="PIRSF000770">
    <property type="entry name" value="RNA_pol_sigma-SigE/K"/>
    <property type="match status" value="1"/>
</dbReference>
<evidence type="ECO:0000259" key="6">
    <source>
        <dbReference type="PROSITE" id="PS00715"/>
    </source>
</evidence>
<keyword evidence="4" id="KW-0804">Transcription</keyword>
<dbReference type="GO" id="GO:0003899">
    <property type="term" value="F:DNA-directed RNA polymerase activity"/>
    <property type="evidence" value="ECO:0007669"/>
    <property type="project" value="InterPro"/>
</dbReference>
<dbReference type="EMBL" id="UOFF01000267">
    <property type="protein sequence ID" value="VAW56677.1"/>
    <property type="molecule type" value="Genomic_DNA"/>
</dbReference>
<gene>
    <name evidence="8" type="ORF">MNBD_GAMMA07-317</name>
</gene>
<dbReference type="InterPro" id="IPR007630">
    <property type="entry name" value="RNA_pol_sigma70_r4"/>
</dbReference>
<dbReference type="NCBIfam" id="TIGR02479">
    <property type="entry name" value="FliA_WhiG"/>
    <property type="match status" value="1"/>
</dbReference>
<dbReference type="SUPFAM" id="SSF88946">
    <property type="entry name" value="Sigma2 domain of RNA polymerase sigma factors"/>
    <property type="match status" value="1"/>
</dbReference>
<dbReference type="PROSITE" id="PS00716">
    <property type="entry name" value="SIGMA70_2"/>
    <property type="match status" value="1"/>
</dbReference>
<keyword evidence="8" id="KW-0969">Cilium</keyword>
<dbReference type="InterPro" id="IPR014284">
    <property type="entry name" value="RNA_pol_sigma-70_dom"/>
</dbReference>
<feature type="region of interest" description="Disordered" evidence="5">
    <location>
        <begin position="156"/>
        <end position="176"/>
    </location>
</feature>
<dbReference type="PANTHER" id="PTHR30385:SF7">
    <property type="entry name" value="RNA POLYMERASE SIGMA FACTOR FLIA"/>
    <property type="match status" value="1"/>
</dbReference>
<keyword evidence="8" id="KW-0282">Flagellum</keyword>
<dbReference type="InterPro" id="IPR007627">
    <property type="entry name" value="RNA_pol_sigma70_r2"/>
</dbReference>
<evidence type="ECO:0000256" key="4">
    <source>
        <dbReference type="ARBA" id="ARBA00023163"/>
    </source>
</evidence>
<dbReference type="SUPFAM" id="SSF88659">
    <property type="entry name" value="Sigma3 and sigma4 domains of RNA polymerase sigma factors"/>
    <property type="match status" value="2"/>
</dbReference>
<dbReference type="InterPro" id="IPR013324">
    <property type="entry name" value="RNA_pol_sigma_r3/r4-like"/>
</dbReference>
<evidence type="ECO:0000256" key="1">
    <source>
        <dbReference type="ARBA" id="ARBA00023015"/>
    </source>
</evidence>
<name>A0A3B0X1B7_9ZZZZ</name>
<dbReference type="NCBIfam" id="NF005413">
    <property type="entry name" value="PRK06986.1"/>
    <property type="match status" value="1"/>
</dbReference>
<evidence type="ECO:0000256" key="2">
    <source>
        <dbReference type="ARBA" id="ARBA00023082"/>
    </source>
</evidence>
<feature type="domain" description="RNA polymerase sigma-70" evidence="6">
    <location>
        <begin position="48"/>
        <end position="61"/>
    </location>
</feature>
<proteinExistence type="predicted"/>
<keyword evidence="8" id="KW-0966">Cell projection</keyword>
<dbReference type="InterPro" id="IPR007624">
    <property type="entry name" value="RNA_pol_sigma70_r3"/>
</dbReference>
<dbReference type="AlphaFoldDB" id="A0A3B0X1B7"/>
<evidence type="ECO:0000256" key="5">
    <source>
        <dbReference type="SAM" id="MobiDB-lite"/>
    </source>
</evidence>
<reference evidence="8" key="1">
    <citation type="submission" date="2018-06" db="EMBL/GenBank/DDBJ databases">
        <authorList>
            <person name="Zhirakovskaya E."/>
        </authorList>
    </citation>
    <scope>NUCLEOTIDE SEQUENCE</scope>
</reference>
<dbReference type="InterPro" id="IPR013325">
    <property type="entry name" value="RNA_pol_sigma_r2"/>
</dbReference>
<dbReference type="Pfam" id="PF04539">
    <property type="entry name" value="Sigma70_r3"/>
    <property type="match status" value="1"/>
</dbReference>
<organism evidence="8">
    <name type="scientific">hydrothermal vent metagenome</name>
    <dbReference type="NCBI Taxonomy" id="652676"/>
    <lineage>
        <taxon>unclassified sequences</taxon>
        <taxon>metagenomes</taxon>
        <taxon>ecological metagenomes</taxon>
    </lineage>
</organism>
<dbReference type="InterPro" id="IPR000943">
    <property type="entry name" value="RNA_pol_sigma70"/>
</dbReference>
<dbReference type="PRINTS" id="PR00046">
    <property type="entry name" value="SIGMA70FCT"/>
</dbReference>
<dbReference type="GO" id="GO:0016987">
    <property type="term" value="F:sigma factor activity"/>
    <property type="evidence" value="ECO:0007669"/>
    <property type="project" value="UniProtKB-KW"/>
</dbReference>
<dbReference type="GO" id="GO:0006352">
    <property type="term" value="P:DNA-templated transcription initiation"/>
    <property type="evidence" value="ECO:0007669"/>
    <property type="project" value="InterPro"/>
</dbReference>
<dbReference type="Gene3D" id="1.10.1740.10">
    <property type="match status" value="1"/>
</dbReference>
<evidence type="ECO:0000256" key="3">
    <source>
        <dbReference type="ARBA" id="ARBA00023125"/>
    </source>
</evidence>
<dbReference type="Pfam" id="PF04545">
    <property type="entry name" value="Sigma70_r4"/>
    <property type="match status" value="1"/>
</dbReference>
<accession>A0A3B0X1B7</accession>
<dbReference type="Gene3D" id="1.20.140.160">
    <property type="match status" value="1"/>
</dbReference>
<evidence type="ECO:0000313" key="8">
    <source>
        <dbReference type="EMBL" id="VAW56677.1"/>
    </source>
</evidence>
<dbReference type="InterPro" id="IPR012845">
    <property type="entry name" value="RNA_pol_sigma_FliA_WhiG"/>
</dbReference>
<dbReference type="NCBIfam" id="TIGR02937">
    <property type="entry name" value="sigma70-ECF"/>
    <property type="match status" value="1"/>
</dbReference>
<keyword evidence="3" id="KW-0238">DNA-binding</keyword>
<keyword evidence="2" id="KW-0731">Sigma factor</keyword>
<dbReference type="PROSITE" id="PS00715">
    <property type="entry name" value="SIGMA70_1"/>
    <property type="match status" value="1"/>
</dbReference>
<dbReference type="CDD" id="cd06171">
    <property type="entry name" value="Sigma70_r4"/>
    <property type="match status" value="1"/>
</dbReference>
<dbReference type="Pfam" id="PF04542">
    <property type="entry name" value="Sigma70_r2"/>
    <property type="match status" value="1"/>
</dbReference>